<evidence type="ECO:0000313" key="12">
    <source>
        <dbReference type="Proteomes" id="UP000467322"/>
    </source>
</evidence>
<feature type="transmembrane region" description="Helical" evidence="9">
    <location>
        <begin position="22"/>
        <end position="44"/>
    </location>
</feature>
<keyword evidence="4 9" id="KW-0997">Cell inner membrane</keyword>
<evidence type="ECO:0000259" key="10">
    <source>
        <dbReference type="Pfam" id="PF04290"/>
    </source>
</evidence>
<name>A0A845LWM7_9RHOB</name>
<feature type="transmembrane region" description="Helical" evidence="9">
    <location>
        <begin position="56"/>
        <end position="76"/>
    </location>
</feature>
<protein>
    <recommendedName>
        <fullName evidence="9">TRAP transporter small permease protein</fullName>
    </recommendedName>
</protein>
<comment type="caution">
    <text evidence="11">The sequence shown here is derived from an EMBL/GenBank/DDBJ whole genome shotgun (WGS) entry which is preliminary data.</text>
</comment>
<comment type="similarity">
    <text evidence="8 9">Belongs to the TRAP transporter small permease family.</text>
</comment>
<evidence type="ECO:0000256" key="3">
    <source>
        <dbReference type="ARBA" id="ARBA00022475"/>
    </source>
</evidence>
<dbReference type="GO" id="GO:0005886">
    <property type="term" value="C:plasma membrane"/>
    <property type="evidence" value="ECO:0007669"/>
    <property type="project" value="UniProtKB-SubCell"/>
</dbReference>
<comment type="function">
    <text evidence="9">Part of the tripartite ATP-independent periplasmic (TRAP) transport system.</text>
</comment>
<dbReference type="EMBL" id="WTUX01000008">
    <property type="protein sequence ID" value="MZR12195.1"/>
    <property type="molecule type" value="Genomic_DNA"/>
</dbReference>
<keyword evidence="3" id="KW-1003">Cell membrane</keyword>
<keyword evidence="12" id="KW-1185">Reference proteome</keyword>
<evidence type="ECO:0000256" key="8">
    <source>
        <dbReference type="ARBA" id="ARBA00038436"/>
    </source>
</evidence>
<feature type="domain" description="Tripartite ATP-independent periplasmic transporters DctQ component" evidence="10">
    <location>
        <begin position="36"/>
        <end position="163"/>
    </location>
</feature>
<evidence type="ECO:0000256" key="6">
    <source>
        <dbReference type="ARBA" id="ARBA00022989"/>
    </source>
</evidence>
<feature type="transmembrane region" description="Helical" evidence="9">
    <location>
        <begin position="96"/>
        <end position="117"/>
    </location>
</feature>
<dbReference type="RefSeq" id="WP_161350320.1">
    <property type="nucleotide sequence ID" value="NZ_WTUX01000008.1"/>
</dbReference>
<dbReference type="InterPro" id="IPR055348">
    <property type="entry name" value="DctQ"/>
</dbReference>
<evidence type="ECO:0000256" key="4">
    <source>
        <dbReference type="ARBA" id="ARBA00022519"/>
    </source>
</evidence>
<dbReference type="AlphaFoldDB" id="A0A845LWM7"/>
<keyword evidence="5 9" id="KW-0812">Transmembrane</keyword>
<dbReference type="PANTHER" id="PTHR35011">
    <property type="entry name" value="2,3-DIKETO-L-GULONATE TRAP TRANSPORTER SMALL PERMEASE PROTEIN YIAM"/>
    <property type="match status" value="1"/>
</dbReference>
<dbReference type="Proteomes" id="UP000467322">
    <property type="component" value="Unassembled WGS sequence"/>
</dbReference>
<dbReference type="PANTHER" id="PTHR35011:SF2">
    <property type="entry name" value="2,3-DIKETO-L-GULONATE TRAP TRANSPORTER SMALL PERMEASE PROTEIN YIAM"/>
    <property type="match status" value="1"/>
</dbReference>
<accession>A0A845LWM7</accession>
<evidence type="ECO:0000256" key="5">
    <source>
        <dbReference type="ARBA" id="ARBA00022692"/>
    </source>
</evidence>
<organism evidence="11 12">
    <name type="scientific">Maritimibacter harenae</name>
    <dbReference type="NCBI Taxonomy" id="2606218"/>
    <lineage>
        <taxon>Bacteria</taxon>
        <taxon>Pseudomonadati</taxon>
        <taxon>Pseudomonadota</taxon>
        <taxon>Alphaproteobacteria</taxon>
        <taxon>Rhodobacterales</taxon>
        <taxon>Roseobacteraceae</taxon>
        <taxon>Maritimibacter</taxon>
    </lineage>
</organism>
<evidence type="ECO:0000256" key="7">
    <source>
        <dbReference type="ARBA" id="ARBA00023136"/>
    </source>
</evidence>
<comment type="subcellular location">
    <subcellularLocation>
        <location evidence="1 9">Cell inner membrane</location>
        <topology evidence="1 9">Multi-pass membrane protein</topology>
    </subcellularLocation>
</comment>
<keyword evidence="6 9" id="KW-1133">Transmembrane helix</keyword>
<evidence type="ECO:0000256" key="1">
    <source>
        <dbReference type="ARBA" id="ARBA00004429"/>
    </source>
</evidence>
<evidence type="ECO:0000313" key="11">
    <source>
        <dbReference type="EMBL" id="MZR12195.1"/>
    </source>
</evidence>
<sequence>MLQANNPAFLMYKRVVEGLNRAFTAVACLCVALIGVIVVGATLARYFGSPVIWAHDYAQIAFTYAVFLSLAPALQAGQHVTVELFEGLVPKAIRPYLNRVAAIACIIFGAIFLWYLWQLTERAFQDNRLANAAVAIPLKWILVAGPVGAMQFLLTAILRFFEDDPQAQQHT</sequence>
<dbReference type="Pfam" id="PF04290">
    <property type="entry name" value="DctQ"/>
    <property type="match status" value="1"/>
</dbReference>
<evidence type="ECO:0000256" key="9">
    <source>
        <dbReference type="RuleBase" id="RU369079"/>
    </source>
</evidence>
<dbReference type="GO" id="GO:0022857">
    <property type="term" value="F:transmembrane transporter activity"/>
    <property type="evidence" value="ECO:0007669"/>
    <property type="project" value="UniProtKB-UniRule"/>
</dbReference>
<feature type="transmembrane region" description="Helical" evidence="9">
    <location>
        <begin position="138"/>
        <end position="161"/>
    </location>
</feature>
<reference evidence="11 12" key="1">
    <citation type="submission" date="2019-12" db="EMBL/GenBank/DDBJ databases">
        <title>Maritimibacter sp. nov. sp. isolated from sea sand.</title>
        <authorList>
            <person name="Kim J."/>
            <person name="Jeong S.E."/>
            <person name="Jung H.S."/>
            <person name="Jeon C.O."/>
        </authorList>
    </citation>
    <scope>NUCLEOTIDE SEQUENCE [LARGE SCALE GENOMIC DNA]</scope>
    <source>
        <strain evidence="11 12">DP07</strain>
    </source>
</reference>
<dbReference type="GO" id="GO:0015740">
    <property type="term" value="P:C4-dicarboxylate transport"/>
    <property type="evidence" value="ECO:0007669"/>
    <property type="project" value="TreeGrafter"/>
</dbReference>
<dbReference type="InterPro" id="IPR007387">
    <property type="entry name" value="TRAP_DctQ"/>
</dbReference>
<proteinExistence type="inferred from homology"/>
<comment type="subunit">
    <text evidence="9">The complex comprises the extracytoplasmic solute receptor protein and the two transmembrane proteins.</text>
</comment>
<gene>
    <name evidence="11" type="ORF">GQE99_04085</name>
</gene>
<keyword evidence="2 9" id="KW-0813">Transport</keyword>
<evidence type="ECO:0000256" key="2">
    <source>
        <dbReference type="ARBA" id="ARBA00022448"/>
    </source>
</evidence>
<keyword evidence="7 9" id="KW-0472">Membrane</keyword>